<sequence>MPTVKLIVIGASGVGKTSLLGQYISGRFTNASRTTIGADFITKMLPHPSNPADTVALQIWDTAGQERFSSLSSAFFRGADAALLIFERAPLADEDVEDYCCVVVGNKTDLVGGGGRNGEGSVTEAEAHKFLTKLIPLKSRSPPTPSPPQTRSDSIAILPDGHHPASSSSPLLSYSPKHGLSKCRSRASSHFPTGTMTTTHTTLTIYHTPSSSLFDVYPSARSSPEPRSCASSSASSSAHPRRQGTTSKRRSTGSASSESAATVKPGLFAREHASSSASLASQTTEDHHPPGLSASTPFLLPPPPARGPKLFFTSAKRGEGVADVSEYIAARGGAAVGV</sequence>
<gene>
    <name evidence="6" type="ORF">LshimejAT787_1100120</name>
    <name evidence="7" type="ORF">LshimejAT787_1100180</name>
</gene>
<dbReference type="GO" id="GO:0005770">
    <property type="term" value="C:late endosome"/>
    <property type="evidence" value="ECO:0007669"/>
    <property type="project" value="TreeGrafter"/>
</dbReference>
<dbReference type="Proteomes" id="UP001063166">
    <property type="component" value="Unassembled WGS sequence"/>
</dbReference>
<evidence type="ECO:0000256" key="3">
    <source>
        <dbReference type="ARBA" id="ARBA00023134"/>
    </source>
</evidence>
<feature type="compositionally biased region" description="Low complexity" evidence="5">
    <location>
        <begin position="252"/>
        <end position="262"/>
    </location>
</feature>
<feature type="compositionally biased region" description="Low complexity" evidence="5">
    <location>
        <begin position="166"/>
        <end position="176"/>
    </location>
</feature>
<dbReference type="GO" id="GO:0000329">
    <property type="term" value="C:fungal-type vacuole membrane"/>
    <property type="evidence" value="ECO:0007669"/>
    <property type="project" value="TreeGrafter"/>
</dbReference>
<evidence type="ECO:0000256" key="5">
    <source>
        <dbReference type="SAM" id="MobiDB-lite"/>
    </source>
</evidence>
<dbReference type="AlphaFoldDB" id="A0A9P3PUX0"/>
<evidence type="ECO:0000256" key="1">
    <source>
        <dbReference type="ARBA" id="ARBA00006270"/>
    </source>
</evidence>
<dbReference type="PANTHER" id="PTHR47981:SF20">
    <property type="entry name" value="RAS-RELATED PROTEIN RAB-7A"/>
    <property type="match status" value="1"/>
</dbReference>
<evidence type="ECO:0000256" key="4">
    <source>
        <dbReference type="ARBA" id="ARBA00023289"/>
    </source>
</evidence>
<evidence type="ECO:0000313" key="7">
    <source>
        <dbReference type="EMBL" id="GLB42003.1"/>
    </source>
</evidence>
<feature type="region of interest" description="Disordered" evidence="5">
    <location>
        <begin position="134"/>
        <end position="196"/>
    </location>
</feature>
<dbReference type="Pfam" id="PF00071">
    <property type="entry name" value="Ras"/>
    <property type="match status" value="1"/>
</dbReference>
<dbReference type="PROSITE" id="PS51419">
    <property type="entry name" value="RAB"/>
    <property type="match status" value="1"/>
</dbReference>
<dbReference type="InterPro" id="IPR001806">
    <property type="entry name" value="Small_GTPase"/>
</dbReference>
<dbReference type="SUPFAM" id="SSF52540">
    <property type="entry name" value="P-loop containing nucleoside triphosphate hydrolases"/>
    <property type="match status" value="1"/>
</dbReference>
<dbReference type="EMBL" id="BRPK01000011">
    <property type="protein sequence ID" value="GLB41997.1"/>
    <property type="molecule type" value="Genomic_DNA"/>
</dbReference>
<feature type="compositionally biased region" description="Low complexity" evidence="5">
    <location>
        <begin position="218"/>
        <end position="238"/>
    </location>
</feature>
<dbReference type="EMBL" id="BRPK01000011">
    <property type="protein sequence ID" value="GLB42003.1"/>
    <property type="molecule type" value="Genomic_DNA"/>
</dbReference>
<keyword evidence="4" id="KW-0449">Lipoprotein</keyword>
<keyword evidence="8" id="KW-1185">Reference proteome</keyword>
<dbReference type="PRINTS" id="PR00449">
    <property type="entry name" value="RASTRNSFRMNG"/>
</dbReference>
<accession>A0A9P3PUX0</accession>
<proteinExistence type="inferred from homology"/>
<dbReference type="SMART" id="SM00175">
    <property type="entry name" value="RAB"/>
    <property type="match status" value="1"/>
</dbReference>
<keyword evidence="4" id="KW-0636">Prenylation</keyword>
<dbReference type="PANTHER" id="PTHR47981">
    <property type="entry name" value="RAB FAMILY"/>
    <property type="match status" value="1"/>
</dbReference>
<feature type="compositionally biased region" description="Basic residues" evidence="5">
    <location>
        <begin position="239"/>
        <end position="251"/>
    </location>
</feature>
<dbReference type="SMART" id="SM00173">
    <property type="entry name" value="RAS"/>
    <property type="match status" value="1"/>
</dbReference>
<dbReference type="GO" id="GO:0005525">
    <property type="term" value="F:GTP binding"/>
    <property type="evidence" value="ECO:0007669"/>
    <property type="project" value="UniProtKB-KW"/>
</dbReference>
<organism evidence="7 8">
    <name type="scientific">Lyophyllum shimeji</name>
    <name type="common">Hon-shimeji</name>
    <name type="synonym">Tricholoma shimeji</name>
    <dbReference type="NCBI Taxonomy" id="47721"/>
    <lineage>
        <taxon>Eukaryota</taxon>
        <taxon>Fungi</taxon>
        <taxon>Dikarya</taxon>
        <taxon>Basidiomycota</taxon>
        <taxon>Agaricomycotina</taxon>
        <taxon>Agaricomycetes</taxon>
        <taxon>Agaricomycetidae</taxon>
        <taxon>Agaricales</taxon>
        <taxon>Tricholomatineae</taxon>
        <taxon>Lyophyllaceae</taxon>
        <taxon>Lyophyllum</taxon>
    </lineage>
</organism>
<dbReference type="OrthoDB" id="9989112at2759"/>
<dbReference type="SMART" id="SM00174">
    <property type="entry name" value="RHO"/>
    <property type="match status" value="1"/>
</dbReference>
<dbReference type="GO" id="GO:0003924">
    <property type="term" value="F:GTPase activity"/>
    <property type="evidence" value="ECO:0007669"/>
    <property type="project" value="InterPro"/>
</dbReference>
<keyword evidence="3" id="KW-0342">GTP-binding</keyword>
<dbReference type="InterPro" id="IPR027417">
    <property type="entry name" value="P-loop_NTPase"/>
</dbReference>
<name>A0A9P3PUX0_LYOSH</name>
<keyword evidence="2" id="KW-0547">Nucleotide-binding</keyword>
<dbReference type="Gene3D" id="3.40.50.300">
    <property type="entry name" value="P-loop containing nucleotide triphosphate hydrolases"/>
    <property type="match status" value="1"/>
</dbReference>
<evidence type="ECO:0000313" key="6">
    <source>
        <dbReference type="EMBL" id="GLB41997.1"/>
    </source>
</evidence>
<comment type="caution">
    <text evidence="7">The sequence shown here is derived from an EMBL/GenBank/DDBJ whole genome shotgun (WGS) entry which is preliminary data.</text>
</comment>
<reference evidence="7" key="1">
    <citation type="submission" date="2022-07" db="EMBL/GenBank/DDBJ databases">
        <title>The genome of Lyophyllum shimeji provides insight into the initial evolution of ectomycorrhizal fungal genome.</title>
        <authorList>
            <person name="Kobayashi Y."/>
            <person name="Shibata T."/>
            <person name="Hirakawa H."/>
            <person name="Shigenobu S."/>
            <person name="Nishiyama T."/>
            <person name="Yamada A."/>
            <person name="Hasebe M."/>
            <person name="Kawaguchi M."/>
        </authorList>
    </citation>
    <scope>NUCLEOTIDE SEQUENCE</scope>
    <source>
        <strain evidence="7">AT787</strain>
    </source>
</reference>
<dbReference type="GO" id="GO:0032889">
    <property type="term" value="P:regulation of vacuole fusion, non-autophagic"/>
    <property type="evidence" value="ECO:0007669"/>
    <property type="project" value="TreeGrafter"/>
</dbReference>
<dbReference type="CDD" id="cd00154">
    <property type="entry name" value="Rab"/>
    <property type="match status" value="1"/>
</dbReference>
<evidence type="ECO:0000313" key="8">
    <source>
        <dbReference type="Proteomes" id="UP001063166"/>
    </source>
</evidence>
<protein>
    <submittedName>
        <fullName evidence="7">Ras of Complex, Roc, domain of DAPkinase</fullName>
    </submittedName>
</protein>
<feature type="region of interest" description="Disordered" evidence="5">
    <location>
        <begin position="217"/>
        <end position="305"/>
    </location>
</feature>
<evidence type="ECO:0000256" key="2">
    <source>
        <dbReference type="ARBA" id="ARBA00022741"/>
    </source>
</evidence>
<comment type="similarity">
    <text evidence="1">Belongs to the small GTPase superfamily. Rab family.</text>
</comment>